<dbReference type="GO" id="GO:0016491">
    <property type="term" value="F:oxidoreductase activity"/>
    <property type="evidence" value="ECO:0007669"/>
    <property type="project" value="UniProtKB-KW"/>
</dbReference>
<organism evidence="5 6">
    <name type="scientific">Galdieria partita</name>
    <dbReference type="NCBI Taxonomy" id="83374"/>
    <lineage>
        <taxon>Eukaryota</taxon>
        <taxon>Rhodophyta</taxon>
        <taxon>Bangiophyceae</taxon>
        <taxon>Galdieriales</taxon>
        <taxon>Galdieriaceae</taxon>
        <taxon>Galdieria</taxon>
    </lineage>
</organism>
<sequence>MNGVVSSGNMVYNTLGKSGLLVSKLSFGSWVTFNEQVDVELAYSLMKRAYELGCNLFDNAETYAAGAAESIMGEAFHRGVKEGVWTREDLVLTTKIFFGGRGARDTHTSKGCSRKHIVEGLQASLKRMQLEHVDVVFCHRPDPLTPIEETVRAMNHVIDRGYAFYWGTSEWSAQEITEACRVADVNGLIRPLCEQPQYNIFHRHRVEIEYEPLYREFGLGTTIWSPLAWGILSGKYSGKNIPAGSRLSLEKYKGLKEAAFTEREWQIERTDQLKPIAQELGCTVAQLAVAWCAANPHVSTVITGATKIEQLEENFKAMDIVPKLTPEVMKRIDEVAQTKPDYNPEMKMARRVRGIEKS</sequence>
<keyword evidence="2" id="KW-0521">NADP</keyword>
<dbReference type="CDD" id="cd19143">
    <property type="entry name" value="AKR_AKR6C1_2"/>
    <property type="match status" value="1"/>
</dbReference>
<keyword evidence="3" id="KW-0560">Oxidoreductase</keyword>
<dbReference type="PANTHER" id="PTHR43150">
    <property type="entry name" value="HYPERKINETIC, ISOFORM M"/>
    <property type="match status" value="1"/>
</dbReference>
<dbReference type="InterPro" id="IPR005399">
    <property type="entry name" value="K_chnl_volt-dep_bsu_KCNAB-rel"/>
</dbReference>
<dbReference type="EMBL" id="BQMJ01000044">
    <property type="protein sequence ID" value="GJQ13519.1"/>
    <property type="molecule type" value="Genomic_DNA"/>
</dbReference>
<dbReference type="InterPro" id="IPR023210">
    <property type="entry name" value="NADP_OxRdtase_dom"/>
</dbReference>
<proteinExistence type="inferred from homology"/>
<dbReference type="Pfam" id="PF00248">
    <property type="entry name" value="Aldo_ket_red"/>
    <property type="match status" value="1"/>
</dbReference>
<keyword evidence="6" id="KW-1185">Reference proteome</keyword>
<dbReference type="SUPFAM" id="SSF51430">
    <property type="entry name" value="NAD(P)-linked oxidoreductase"/>
    <property type="match status" value="1"/>
</dbReference>
<evidence type="ECO:0000259" key="4">
    <source>
        <dbReference type="Pfam" id="PF00248"/>
    </source>
</evidence>
<dbReference type="AlphaFoldDB" id="A0A9C7Q0F0"/>
<dbReference type="PRINTS" id="PR01577">
    <property type="entry name" value="KCNABCHANNEL"/>
</dbReference>
<evidence type="ECO:0000256" key="2">
    <source>
        <dbReference type="ARBA" id="ARBA00022857"/>
    </source>
</evidence>
<dbReference type="PANTHER" id="PTHR43150:SF2">
    <property type="entry name" value="HYPERKINETIC, ISOFORM M"/>
    <property type="match status" value="1"/>
</dbReference>
<reference evidence="5" key="2">
    <citation type="submission" date="2022-01" db="EMBL/GenBank/DDBJ databases">
        <authorList>
            <person name="Hirooka S."/>
            <person name="Miyagishima S.Y."/>
        </authorList>
    </citation>
    <scope>NUCLEOTIDE SEQUENCE</scope>
    <source>
        <strain evidence="5">NBRC 102759</strain>
    </source>
</reference>
<dbReference type="Proteomes" id="UP001061958">
    <property type="component" value="Unassembled WGS sequence"/>
</dbReference>
<dbReference type="Gene3D" id="3.20.20.100">
    <property type="entry name" value="NADP-dependent oxidoreductase domain"/>
    <property type="match status" value="1"/>
</dbReference>
<evidence type="ECO:0000313" key="6">
    <source>
        <dbReference type="Proteomes" id="UP001061958"/>
    </source>
</evidence>
<dbReference type="InterPro" id="IPR036812">
    <property type="entry name" value="NAD(P)_OxRdtase_dom_sf"/>
</dbReference>
<feature type="domain" description="NADP-dependent oxidoreductase" evidence="4">
    <location>
        <begin position="24"/>
        <end position="336"/>
    </location>
</feature>
<comment type="caution">
    <text evidence="5">The sequence shown here is derived from an EMBL/GenBank/DDBJ whole genome shotgun (WGS) entry which is preliminary data.</text>
</comment>
<dbReference type="OrthoDB" id="2310150at2759"/>
<gene>
    <name evidence="5" type="ORF">GpartN1_g5310.t1</name>
</gene>
<evidence type="ECO:0000256" key="3">
    <source>
        <dbReference type="ARBA" id="ARBA00023002"/>
    </source>
</evidence>
<evidence type="ECO:0000256" key="1">
    <source>
        <dbReference type="ARBA" id="ARBA00006515"/>
    </source>
</evidence>
<name>A0A9C7Q0F0_9RHOD</name>
<comment type="similarity">
    <text evidence="1">Belongs to the shaker potassium channel beta subunit family.</text>
</comment>
<evidence type="ECO:0000313" key="5">
    <source>
        <dbReference type="EMBL" id="GJQ13519.1"/>
    </source>
</evidence>
<accession>A0A9C7Q0F0</accession>
<protein>
    <recommendedName>
        <fullName evidence="4">NADP-dependent oxidoreductase domain-containing protein</fullName>
    </recommendedName>
</protein>
<reference evidence="5" key="1">
    <citation type="journal article" date="2022" name="Proc. Natl. Acad. Sci. U.S.A.">
        <title>Life cycle and functional genomics of the unicellular red alga Galdieria for elucidating algal and plant evolution and industrial use.</title>
        <authorList>
            <person name="Hirooka S."/>
            <person name="Itabashi T."/>
            <person name="Ichinose T.M."/>
            <person name="Onuma R."/>
            <person name="Fujiwara T."/>
            <person name="Yamashita S."/>
            <person name="Jong L.W."/>
            <person name="Tomita R."/>
            <person name="Iwane A.H."/>
            <person name="Miyagishima S.Y."/>
        </authorList>
    </citation>
    <scope>NUCLEOTIDE SEQUENCE</scope>
    <source>
        <strain evidence="5">NBRC 102759</strain>
    </source>
</reference>